<name>A0A9N9FGX8_9GLOM</name>
<accession>A0A9N9FGX8</accession>
<evidence type="ECO:0000313" key="2">
    <source>
        <dbReference type="Proteomes" id="UP000789739"/>
    </source>
</evidence>
<organism evidence="1 2">
    <name type="scientific">Paraglomus brasilianum</name>
    <dbReference type="NCBI Taxonomy" id="144538"/>
    <lineage>
        <taxon>Eukaryota</taxon>
        <taxon>Fungi</taxon>
        <taxon>Fungi incertae sedis</taxon>
        <taxon>Mucoromycota</taxon>
        <taxon>Glomeromycotina</taxon>
        <taxon>Glomeromycetes</taxon>
        <taxon>Paraglomerales</taxon>
        <taxon>Paraglomeraceae</taxon>
        <taxon>Paraglomus</taxon>
    </lineage>
</organism>
<protein>
    <submittedName>
        <fullName evidence="1">330_t:CDS:1</fullName>
    </submittedName>
</protein>
<sequence length="247" mass="28089">MFLVESATSGRHLFRLLSRPDVVVSSVTADDVFDCYLREMANDTYIKIYDSIRKDVTDILESGSINESAKCFLRKISDNWKTYGDCLLPICSRLVAAWGLLVTQVRKSGGLLPGPKPLQLYFKNYFIAEQKNKYEILFQKSATKYQKGVATIIETEVEGRIKKVTKDDSVPTPKQVFKYLESKNEAENIEYTDLNSKDSNDEHIVQKQRTEAVTAQMTPAHASDKMPLIRIENSRVKISAIYSRDAQ</sequence>
<dbReference type="EMBL" id="CAJVPI010000420">
    <property type="protein sequence ID" value="CAG8532786.1"/>
    <property type="molecule type" value="Genomic_DNA"/>
</dbReference>
<dbReference type="Proteomes" id="UP000789739">
    <property type="component" value="Unassembled WGS sequence"/>
</dbReference>
<gene>
    <name evidence="1" type="ORF">PBRASI_LOCUS4194</name>
</gene>
<comment type="caution">
    <text evidence="1">The sequence shown here is derived from an EMBL/GenBank/DDBJ whole genome shotgun (WGS) entry which is preliminary data.</text>
</comment>
<keyword evidence="2" id="KW-1185">Reference proteome</keyword>
<evidence type="ECO:0000313" key="1">
    <source>
        <dbReference type="EMBL" id="CAG8532786.1"/>
    </source>
</evidence>
<proteinExistence type="predicted"/>
<dbReference type="AlphaFoldDB" id="A0A9N9FGX8"/>
<reference evidence="1" key="1">
    <citation type="submission" date="2021-06" db="EMBL/GenBank/DDBJ databases">
        <authorList>
            <person name="Kallberg Y."/>
            <person name="Tangrot J."/>
            <person name="Rosling A."/>
        </authorList>
    </citation>
    <scope>NUCLEOTIDE SEQUENCE</scope>
    <source>
        <strain evidence="1">BR232B</strain>
    </source>
</reference>
<dbReference type="OrthoDB" id="2433122at2759"/>